<dbReference type="Gene3D" id="2.60.40.150">
    <property type="entry name" value="C2 domain"/>
    <property type="match status" value="1"/>
</dbReference>
<dbReference type="Proteomes" id="UP000271889">
    <property type="component" value="Unassembled WGS sequence"/>
</dbReference>
<dbReference type="SUPFAM" id="SSF49562">
    <property type="entry name" value="C2 domain (Calcium/lipid-binding domain, CaLB)"/>
    <property type="match status" value="1"/>
</dbReference>
<organism evidence="1 2">
    <name type="scientific">Cylicostephanus goldi</name>
    <name type="common">Nematode worm</name>
    <dbReference type="NCBI Taxonomy" id="71465"/>
    <lineage>
        <taxon>Eukaryota</taxon>
        <taxon>Metazoa</taxon>
        <taxon>Ecdysozoa</taxon>
        <taxon>Nematoda</taxon>
        <taxon>Chromadorea</taxon>
        <taxon>Rhabditida</taxon>
        <taxon>Rhabditina</taxon>
        <taxon>Rhabditomorpha</taxon>
        <taxon>Strongyloidea</taxon>
        <taxon>Strongylidae</taxon>
        <taxon>Cylicostephanus</taxon>
    </lineage>
</organism>
<gene>
    <name evidence="1" type="ORF">CGOC_LOCUS4683</name>
</gene>
<proteinExistence type="predicted"/>
<dbReference type="InterPro" id="IPR035892">
    <property type="entry name" value="C2_domain_sf"/>
</dbReference>
<dbReference type="OrthoDB" id="67700at2759"/>
<dbReference type="EMBL" id="UYRV01013265">
    <property type="protein sequence ID" value="VDK59494.1"/>
    <property type="molecule type" value="Genomic_DNA"/>
</dbReference>
<reference evidence="1 2" key="1">
    <citation type="submission" date="2018-11" db="EMBL/GenBank/DDBJ databases">
        <authorList>
            <consortium name="Pathogen Informatics"/>
        </authorList>
    </citation>
    <scope>NUCLEOTIDE SEQUENCE [LARGE SCALE GENOMIC DNA]</scope>
</reference>
<accession>A0A3P6SWY4</accession>
<sequence length="78" mass="8990">MFQSQHVIDSLKPESVSEFRGKLNFSIAFEKEISTLHVHLLEAVDLPVKDITGNFFCLILVILKLANEMKRDEMEINK</sequence>
<dbReference type="AlphaFoldDB" id="A0A3P6SWY4"/>
<name>A0A3P6SWY4_CYLGO</name>
<evidence type="ECO:0000313" key="1">
    <source>
        <dbReference type="EMBL" id="VDK59494.1"/>
    </source>
</evidence>
<keyword evidence="2" id="KW-1185">Reference proteome</keyword>
<protein>
    <submittedName>
        <fullName evidence="1">Uncharacterized protein</fullName>
    </submittedName>
</protein>
<evidence type="ECO:0000313" key="2">
    <source>
        <dbReference type="Proteomes" id="UP000271889"/>
    </source>
</evidence>